<protein>
    <submittedName>
        <fullName evidence="4">AMP-binding protein</fullName>
    </submittedName>
</protein>
<dbReference type="SUPFAM" id="SSF56801">
    <property type="entry name" value="Acetyl-CoA synthetase-like"/>
    <property type="match status" value="1"/>
</dbReference>
<dbReference type="InterPro" id="IPR000873">
    <property type="entry name" value="AMP-dep_synth/lig_dom"/>
</dbReference>
<dbReference type="GO" id="GO:0031177">
    <property type="term" value="F:phosphopantetheine binding"/>
    <property type="evidence" value="ECO:0007669"/>
    <property type="project" value="TreeGrafter"/>
</dbReference>
<dbReference type="FunFam" id="2.30.38.10:FF:000001">
    <property type="entry name" value="Non-ribosomal peptide synthetase PvdI"/>
    <property type="match status" value="1"/>
</dbReference>
<evidence type="ECO:0000259" key="3">
    <source>
        <dbReference type="Pfam" id="PF00501"/>
    </source>
</evidence>
<feature type="domain" description="AMP-dependent synthetase/ligase" evidence="3">
    <location>
        <begin position="4"/>
        <end position="98"/>
    </location>
</feature>
<evidence type="ECO:0000256" key="1">
    <source>
        <dbReference type="ARBA" id="ARBA00022450"/>
    </source>
</evidence>
<evidence type="ECO:0000313" key="5">
    <source>
        <dbReference type="Proteomes" id="UP001222377"/>
    </source>
</evidence>
<evidence type="ECO:0000313" key="4">
    <source>
        <dbReference type="EMBL" id="MDF4196296.1"/>
    </source>
</evidence>
<reference evidence="4" key="1">
    <citation type="submission" date="2023-02" db="EMBL/GenBank/DDBJ databases">
        <title>Draft Whole-Genome Sequences of Bacillus Strains of Potential Probiotic for Poultry.</title>
        <authorList>
            <person name="Ma L.M."/>
            <person name="Lopez-Guerra N."/>
            <person name="Zhang G."/>
        </authorList>
    </citation>
    <scope>NUCLEOTIDE SEQUENCE</scope>
    <source>
        <strain evidence="4">OSU1013-24</strain>
    </source>
</reference>
<dbReference type="Proteomes" id="UP001222377">
    <property type="component" value="Unassembled WGS sequence"/>
</dbReference>
<dbReference type="Gene3D" id="3.30.300.30">
    <property type="match status" value="1"/>
</dbReference>
<dbReference type="AlphaFoldDB" id="A0AAP3YJF1"/>
<dbReference type="Gene3D" id="3.40.50.12780">
    <property type="entry name" value="N-terminal domain of ligase-like"/>
    <property type="match status" value="1"/>
</dbReference>
<dbReference type="InterPro" id="IPR042099">
    <property type="entry name" value="ANL_N_sf"/>
</dbReference>
<evidence type="ECO:0000256" key="2">
    <source>
        <dbReference type="ARBA" id="ARBA00022553"/>
    </source>
</evidence>
<sequence>EEVKTLRVVTLAGEAADRELIDLSLAICPHTELANEYGPTENSVATTVMRHMEKQAYVSIGQPIDGTQVLILNSNHQLQPIGVAGELCIAGTGLARGYVNLPELTDRAFTQNPFKPETRMYRTGDAARWMADGTLEYLGRIDDQVKIRGYRVETKEIESVIRCINGVKDAAV</sequence>
<dbReference type="PANTHER" id="PTHR45527:SF14">
    <property type="entry name" value="PLIPASTATIN SYNTHASE SUBUNIT B"/>
    <property type="match status" value="1"/>
</dbReference>
<dbReference type="InterPro" id="IPR045851">
    <property type="entry name" value="AMP-bd_C_sf"/>
</dbReference>
<comment type="caution">
    <text evidence="4">The sequence shown here is derived from an EMBL/GenBank/DDBJ whole genome shotgun (WGS) entry which is preliminary data.</text>
</comment>
<feature type="non-terminal residue" evidence="4">
    <location>
        <position position="172"/>
    </location>
</feature>
<dbReference type="PANTHER" id="PTHR45527">
    <property type="entry name" value="NONRIBOSOMAL PEPTIDE SYNTHETASE"/>
    <property type="match status" value="1"/>
</dbReference>
<dbReference type="Pfam" id="PF00501">
    <property type="entry name" value="AMP-binding"/>
    <property type="match status" value="1"/>
</dbReference>
<keyword evidence="1" id="KW-0596">Phosphopantetheine</keyword>
<dbReference type="GO" id="GO:0043041">
    <property type="term" value="P:amino acid activation for nonribosomal peptide biosynthetic process"/>
    <property type="evidence" value="ECO:0007669"/>
    <property type="project" value="TreeGrafter"/>
</dbReference>
<name>A0AAP3YJF1_BACAM</name>
<proteinExistence type="predicted"/>
<dbReference type="RefSeq" id="WP_276351713.1">
    <property type="nucleotide sequence ID" value="NZ_JARKHX010000123.1"/>
</dbReference>
<gene>
    <name evidence="4" type="ORF">PV946_21510</name>
</gene>
<feature type="non-terminal residue" evidence="4">
    <location>
        <position position="1"/>
    </location>
</feature>
<keyword evidence="2" id="KW-0597">Phosphoprotein</keyword>
<organism evidence="4 5">
    <name type="scientific">Bacillus amyloliquefaciens</name>
    <name type="common">Bacillus velezensis</name>
    <dbReference type="NCBI Taxonomy" id="1390"/>
    <lineage>
        <taxon>Bacteria</taxon>
        <taxon>Bacillati</taxon>
        <taxon>Bacillota</taxon>
        <taxon>Bacilli</taxon>
        <taxon>Bacillales</taxon>
        <taxon>Bacillaceae</taxon>
        <taxon>Bacillus</taxon>
        <taxon>Bacillus amyloliquefaciens group</taxon>
    </lineage>
</organism>
<dbReference type="GO" id="GO:0044550">
    <property type="term" value="P:secondary metabolite biosynthetic process"/>
    <property type="evidence" value="ECO:0007669"/>
    <property type="project" value="TreeGrafter"/>
</dbReference>
<accession>A0AAP3YJF1</accession>
<dbReference type="EMBL" id="JARKHX010000123">
    <property type="protein sequence ID" value="MDF4196296.1"/>
    <property type="molecule type" value="Genomic_DNA"/>
</dbReference>
<dbReference type="GO" id="GO:0005829">
    <property type="term" value="C:cytosol"/>
    <property type="evidence" value="ECO:0007669"/>
    <property type="project" value="TreeGrafter"/>
</dbReference>